<feature type="coiled-coil region" evidence="1">
    <location>
        <begin position="1575"/>
        <end position="1602"/>
    </location>
</feature>
<feature type="compositionally biased region" description="Basic and acidic residues" evidence="2">
    <location>
        <begin position="840"/>
        <end position="853"/>
    </location>
</feature>
<feature type="coiled-coil region" evidence="1">
    <location>
        <begin position="1986"/>
        <end position="2020"/>
    </location>
</feature>
<dbReference type="VEuPathDB" id="PlasmoDB:PVW1_070007700"/>
<feature type="coiled-coil region" evidence="1">
    <location>
        <begin position="1795"/>
        <end position="1852"/>
    </location>
</feature>
<keyword evidence="3" id="KW-0732">Signal</keyword>
<feature type="region of interest" description="Disordered" evidence="2">
    <location>
        <begin position="2620"/>
        <end position="2755"/>
    </location>
</feature>
<feature type="compositionally biased region" description="Basic and acidic residues" evidence="2">
    <location>
        <begin position="75"/>
        <end position="91"/>
    </location>
</feature>
<reference evidence="4" key="1">
    <citation type="journal article" date="2018" name="Proc. Natl. Acad. Sci. U.S.A.">
        <title>Evolutionary history of human Plasmodium vivax revealed by genome-wide analyses of related ape parasites.</title>
        <authorList>
            <person name="Loy D.E."/>
            <person name="Plenderleith L.J."/>
            <person name="Sundararaman S.A."/>
            <person name="Liu W."/>
            <person name="Gruszczyk J."/>
            <person name="Chen Y.J."/>
            <person name="Trimboli S."/>
            <person name="Learn G.H."/>
            <person name="MacLean O.A."/>
            <person name="Morgan A.L.K."/>
            <person name="Li Y."/>
            <person name="Avitto A.N."/>
            <person name="Giles J."/>
            <person name="Calvignac-Spencer S."/>
            <person name="Sachse A."/>
            <person name="Leendertz F.H."/>
            <person name="Speede S."/>
            <person name="Ayouba A."/>
            <person name="Peeters M."/>
            <person name="Rayner J.C."/>
            <person name="Tham W.H."/>
            <person name="Sharp P.M."/>
            <person name="Hahn B.H."/>
        </authorList>
    </citation>
    <scope>NUCLEOTIDE SEQUENCE</scope>
    <source>
        <strain evidence="4">SY43</strain>
    </source>
</reference>
<evidence type="ECO:0000256" key="2">
    <source>
        <dbReference type="SAM" id="MobiDB-lite"/>
    </source>
</evidence>
<feature type="signal peptide" evidence="3">
    <location>
        <begin position="1"/>
        <end position="22"/>
    </location>
</feature>
<evidence type="ECO:0000256" key="1">
    <source>
        <dbReference type="SAM" id="Coils"/>
    </source>
</evidence>
<protein>
    <submittedName>
        <fullName evidence="4">Reticulocyte-binding protein 1a</fullName>
    </submittedName>
</protein>
<keyword evidence="1" id="KW-0175">Coiled coil</keyword>
<proteinExistence type="predicted"/>
<feature type="compositionally biased region" description="Polar residues" evidence="2">
    <location>
        <begin position="2655"/>
        <end position="2666"/>
    </location>
</feature>
<feature type="region of interest" description="Disordered" evidence="2">
    <location>
        <begin position="820"/>
        <end position="859"/>
    </location>
</feature>
<feature type="chain" id="PRO_5021766824" evidence="3">
    <location>
        <begin position="23"/>
        <end position="2834"/>
    </location>
</feature>
<dbReference type="VEuPathDB" id="PlasmoDB:PVP01_0701200"/>
<feature type="region of interest" description="Disordered" evidence="2">
    <location>
        <begin position="75"/>
        <end position="94"/>
    </location>
</feature>
<feature type="compositionally biased region" description="Basic and acidic residues" evidence="2">
    <location>
        <begin position="2640"/>
        <end position="2652"/>
    </location>
</feature>
<feature type="coiled-coil region" evidence="1">
    <location>
        <begin position="1115"/>
        <end position="1327"/>
    </location>
</feature>
<feature type="coiled-coil region" evidence="1">
    <location>
        <begin position="962"/>
        <end position="989"/>
    </location>
</feature>
<feature type="compositionally biased region" description="Basic and acidic residues" evidence="2">
    <location>
        <begin position="2621"/>
        <end position="2633"/>
    </location>
</feature>
<evidence type="ECO:0000313" key="4">
    <source>
        <dbReference type="EMBL" id="QDH08862.1"/>
    </source>
</evidence>
<feature type="coiled-coil region" evidence="1">
    <location>
        <begin position="2067"/>
        <end position="2121"/>
    </location>
</feature>
<dbReference type="VEuPathDB" id="PlasmoDB:PVPAM_070008100"/>
<sequence length="2834" mass="326530">MKRGICLAALLCLFNYLGAGHGENAEEDIRNSEGKVNFFSLDSNLKKNKKSKHNRVKRRNAKISNFLSQKAYVKETDNASGKDAEESRPSHDSSFVNLNGHIDGKSLSYSVHVKESTPHSTTRGGTEKGKENEKIQGVLSSFVQSQEGGESDDLEGKYNSIVDMSEKLKENDKYNPVFDMEIDFVDLQFFNLILELIPKDSQYHTYYEETLKQQVTEYTNSLKTLMDSCISEKDQMIILEYEINYAKRKSIETETLGDKETKLSEVSQAYAKHLESYKGVLKPKLNDIKNNAFSVLKDSYCKDNCGEYVQKYNTMRKNFISSSEKYKMEAYIYIPKSINDYTVLDKMLSEANELGIDIQETVNSLKLLGEEISEVSHLYVINSTLIDDAAKKLESINEEDESAEIDFQKFEENSKSLANNYCIFQYIKTLNDPIKKAYESKVIKSNELLSSIIDTFGKSATALQKSTFDEEEYHKIKTEADKVKEEAEDIYERNEQIYYEIPESGDETIADKINDLQELIEQMQAYKDDIVNDSEFISNRYKNIYESLKETYKTELNDIEQLENDTSKVNFYLMHIENINTEKTKISENFQTVEKFYKEILKSKEKIYELKIEFERNVKEINRLQDGESARDLHEEEIKEILDKMAKKVHYLKELLSLKGKSSVYFTEMNELLNTASYDNMDGFSAKKEKADNDINALYNSVYREDINALIEEVENFVTENKESTLEMLNDEEMEQKLQDAKEAFAKLNFVSDDKLTDVYTKMSAEVTNAEGIKKEIAQKQFENVHKKMKEFSDAFFTKFEALQNSMQQYNQEGDAIEKHKQNRSEKEEEYFKNESVGEDLSREETEGQEYTKHKNNFSRRKGEISAEITNMREVINKIESQLNYYGVIEKYFSLIGDQNEVSTAKALKEKIVSDSLRDKTDQYETEFKEKTSAVENTVSTIQSLSRAIDSLKRLNGSINNCKKYNTDIDLLRSKIKTLREEVQKEIAETEGDKVVGENTTALLLKSLRDKMGKINEKLNEGRLNSLDTKKEDLLKFYSESKSKIHLSKDQKGPQDPLNRIDEWEDIKREVDDLNVNYQVISENKVTLFKNNSVTYIEAMHSHINNVALEITSNKNEILKSVKEVEDKLNLVEQNEDYKKVKNPENEKQLEAIRGSISKLKEVINKHIGEMTQLESTANTLKSNAKGKENEHDLEELNKTKGQMRDIYEKLKKIAEELKEGTANELKDANEKANKVELEFERNIIGHVLERITVEKDKAGKVVEEMNSLKTKIEKLIQETSDDSQNELVTTSITKHLENAKGYEDVIKRNEEESIQLREKAKSLETLDEMKKLVQQVNMNLQSAIQGNAGISKELNELKGVNELLISTNYSSILEYVKKNSSESVRFSELASGEFTKAEGEEKNASARFAEAEKLKEQIVKDLDYSDIDDKVKKIEGIKREILKMKESALTFWEESEKFKQMCSSHMENAKEGKKKIEYLKNNGDGGKANITDSQMEEVGDYVSKAEHAFHKVEEEVVKTKGFYDSIVAYVTKMDDLFNESLMKEVKVKCEKKNDEAEQIFSQIKTVDGRIKERVSENERKISELKEKAKVEKKESSQLNDVSTKSLLQIDNCRQQLDSVLSNIGRVKQNALQYFDSADKSMKSVLPISELGAEKSLDKVKAAKESYEKNLETVQNEMSRINVEEGSLTDIDKKITDIENDLLKMKKQYEEGLLQKIKENADKRKSNFELVRSEINALLDPSTSIFIKLKLKEYDMTGDLKNYGVKMNEIHEEFTKSYNSIETHLSNATDYSVTFEKAQSLRELAEKEEEHLRRREEEAIKLLNDIKKVESLKLLKEMMKKVNAEHEGMKRDHTSVSQLVQDMKTIVDELKTLNDISECSSVLNNVVSIVKKVKESKHADYKRDANSMYESMVTLANYFLSDEAKISSGMEFSAEMKSNFKTDLELEIFSVVSNSNELLKKIEQDSNDVIKKERESEQLAKDATDIYNVIKLKNEFNEKLEEAKNKEEVVSEKVREALKRLSQVEGIRCHFENFHRLLDNTEELENLKKMVTIYRDKKSEAPKESGLQEMENEMSTYSNSITQLEGIVVSAGESKEDISKLERSNEEMRNISEKISTIDSKVIEMNSTIDELYKLGKNCQAHWISLISYTANMKTSKKLIMINKEKENTEKCVDYIKDNSSSTDGYVETLKGFYGSKLTFSNASEIVQNADTYSVNFSKHEKESLNAIRDIKKELYLFHQNSDISIVEGGVQNMLALYDKLNEEKREMDELYRNISETKLKQMEHSTDVFKPMIELHKGMNETNNKSLLEKEKKLKGVNDNMHSMEAEMIKNGLKYTPESVQNINNIYGVIEAEVKTLEEIDRDYGDNYQIVEEHKKQFSILIERTDALMDDIEIFKKENNYNLMEVNTETIHRVNDYIEKITNKLVQAKTEYEQILENIKQNDDMLQNIFLKKVSIIEYFENVKKKKESILNDLYEQERLLKIGEHLDEIKRNVTETLSSYEIDQKMEMMSKNLLEKKSKMMNYTSIYELEREANEINRDAKQIKDDATILNSVLEAAIQKRGDMDAIFSQMSADRNPNEYKSAEKYMNEANEIIRQLEVKLREIGQLVQDSESILSEMNSKKSAMEKEKTARALRNSENNRREEEEKARVQEMSMNSDPTQSETTRPEGSIGEGKESDSDETDALSHDAGADEDSTSSAKGAHELEEEETTAPMEENELSDNTLLGYDSTRSDEHDMHTQNTQDGTYQDTSNSSDDADILNGKFNFNNVKYAGAFVLLCTSAVIGAIIAHKKDDQEELNNGEEDDKVFEVKKSMHPENKEEIIDVSFVDIEY</sequence>
<feature type="coiled-coil region" evidence="1">
    <location>
        <begin position="2251"/>
        <end position="2281"/>
    </location>
</feature>
<feature type="compositionally biased region" description="Basic and acidic residues" evidence="2">
    <location>
        <begin position="820"/>
        <end position="833"/>
    </location>
</feature>
<dbReference type="VEuPathDB" id="PlasmoDB:PVX_098585"/>
<feature type="compositionally biased region" description="Acidic residues" evidence="2">
    <location>
        <begin position="2707"/>
        <end position="2721"/>
    </location>
</feature>
<organism evidence="4">
    <name type="scientific">Plasmodium vivax</name>
    <name type="common">malaria parasite P. vivax</name>
    <dbReference type="NCBI Taxonomy" id="5855"/>
    <lineage>
        <taxon>Eukaryota</taxon>
        <taxon>Sar</taxon>
        <taxon>Alveolata</taxon>
        <taxon>Apicomplexa</taxon>
        <taxon>Aconoidasida</taxon>
        <taxon>Haemosporida</taxon>
        <taxon>Plasmodiidae</taxon>
        <taxon>Plasmodium</taxon>
        <taxon>Plasmodium (Plasmodium)</taxon>
    </lineage>
</organism>
<reference evidence="4" key="2">
    <citation type="submission" date="2019-03" db="EMBL/GenBank/DDBJ databases">
        <authorList>
            <person name="Loy D.E."/>
            <person name="Plenderleith L.J."/>
            <person name="Sundararaman S.A."/>
            <person name="Liu W."/>
            <person name="Gruszczyk J."/>
            <person name="Chen Y.-J."/>
            <person name="Trimboli S."/>
            <person name="Learn G.H."/>
            <person name="MacLean O.A."/>
            <person name="Morgan A.L.K."/>
            <person name="Li Y."/>
            <person name="Avitto A.N."/>
            <person name="Giles J."/>
            <person name="Calvignac-Spencer S."/>
            <person name="Sachse A."/>
            <person name="Leendertz F.H."/>
            <person name="Speede S."/>
            <person name="Ayouba A."/>
            <person name="Peeters M."/>
            <person name="Rayner J.C."/>
            <person name="Tham W.-H."/>
            <person name="Sharp P.M."/>
            <person name="Hahn B.H."/>
        </authorList>
    </citation>
    <scope>NUCLEOTIDE SEQUENCE</scope>
    <source>
        <strain evidence="4">SY43</strain>
    </source>
</reference>
<evidence type="ECO:0000256" key="3">
    <source>
        <dbReference type="SAM" id="SignalP"/>
    </source>
</evidence>
<dbReference type="EMBL" id="MK606133">
    <property type="protein sequence ID" value="QDH08862.1"/>
    <property type="molecule type" value="Genomic_DNA"/>
</dbReference>
<name>A0A513X4K1_PLAVI</name>
<feature type="compositionally biased region" description="Polar residues" evidence="2">
    <location>
        <begin position="2741"/>
        <end position="2755"/>
    </location>
</feature>
<gene>
    <name evidence="4" type="primary">rbp1a</name>
</gene>
<accession>A0A513X4K1</accession>
<feature type="coiled-coil region" evidence="1">
    <location>
        <begin position="473"/>
        <end position="565"/>
    </location>
</feature>
<feature type="coiled-coil region" evidence="1">
    <location>
        <begin position="1657"/>
        <end position="1708"/>
    </location>
</feature>
<feature type="coiled-coil region" evidence="1">
    <location>
        <begin position="386"/>
        <end position="413"/>
    </location>
</feature>